<dbReference type="RefSeq" id="WP_042578605.1">
    <property type="nucleotide sequence ID" value="NZ_JXQQ01000020.1"/>
</dbReference>
<accession>A0A0D0LWL8</accession>
<dbReference type="Gene3D" id="1.10.10.60">
    <property type="entry name" value="Homeodomain-like"/>
    <property type="match status" value="1"/>
</dbReference>
<gene>
    <name evidence="8" type="ORF">RT97_09925</name>
</gene>
<feature type="region of interest" description="Disordered" evidence="6">
    <location>
        <begin position="229"/>
        <end position="253"/>
    </location>
</feature>
<dbReference type="InterPro" id="IPR036271">
    <property type="entry name" value="Tet_transcr_reg_TetR-rel_C_sf"/>
</dbReference>
<reference evidence="8 9" key="1">
    <citation type="submission" date="2014-12" db="EMBL/GenBank/DDBJ databases">
        <title>16Stimator: statistical estimation of ribosomal gene copy numbers from draft genome assemblies.</title>
        <authorList>
            <person name="Perisin M.A."/>
            <person name="Vetter M."/>
            <person name="Gilbert J.A."/>
            <person name="Bergelson J."/>
        </authorList>
    </citation>
    <scope>NUCLEOTIDE SEQUENCE [LARGE SCALE GENOMIC DNA]</scope>
    <source>
        <strain evidence="8 9">MEDvA23</strain>
    </source>
</reference>
<dbReference type="EMBL" id="JXQQ01000020">
    <property type="protein sequence ID" value="KIQ33693.1"/>
    <property type="molecule type" value="Genomic_DNA"/>
</dbReference>
<dbReference type="Gene3D" id="1.10.357.10">
    <property type="entry name" value="Tetracycline Repressor, domain 2"/>
    <property type="match status" value="1"/>
</dbReference>
<proteinExistence type="predicted"/>
<dbReference type="GO" id="GO:0003700">
    <property type="term" value="F:DNA-binding transcription factor activity"/>
    <property type="evidence" value="ECO:0007669"/>
    <property type="project" value="TreeGrafter"/>
</dbReference>
<dbReference type="InterPro" id="IPR013570">
    <property type="entry name" value="Tscrpt_reg_YsiA_C"/>
</dbReference>
<feature type="DNA-binding region" description="H-T-H motif" evidence="5">
    <location>
        <begin position="42"/>
        <end position="61"/>
    </location>
</feature>
<evidence type="ECO:0000313" key="9">
    <source>
        <dbReference type="Proteomes" id="UP000032067"/>
    </source>
</evidence>
<evidence type="ECO:0000256" key="1">
    <source>
        <dbReference type="ARBA" id="ARBA00022491"/>
    </source>
</evidence>
<protein>
    <submittedName>
        <fullName evidence="8">TetR family transcriptional regulator</fullName>
    </submittedName>
</protein>
<keyword evidence="4" id="KW-0804">Transcription</keyword>
<dbReference type="InterPro" id="IPR009057">
    <property type="entry name" value="Homeodomain-like_sf"/>
</dbReference>
<evidence type="ECO:0000259" key="7">
    <source>
        <dbReference type="PROSITE" id="PS50977"/>
    </source>
</evidence>
<dbReference type="Proteomes" id="UP000032067">
    <property type="component" value="Unassembled WGS sequence"/>
</dbReference>
<dbReference type="SUPFAM" id="SSF48498">
    <property type="entry name" value="Tetracyclin repressor-like, C-terminal domain"/>
    <property type="match status" value="1"/>
</dbReference>
<dbReference type="GO" id="GO:0000976">
    <property type="term" value="F:transcription cis-regulatory region binding"/>
    <property type="evidence" value="ECO:0007669"/>
    <property type="project" value="TreeGrafter"/>
</dbReference>
<dbReference type="PANTHER" id="PTHR30055">
    <property type="entry name" value="HTH-TYPE TRANSCRIPTIONAL REGULATOR RUTR"/>
    <property type="match status" value="1"/>
</dbReference>
<evidence type="ECO:0000313" key="8">
    <source>
        <dbReference type="EMBL" id="KIQ33693.1"/>
    </source>
</evidence>
<keyword evidence="2" id="KW-0805">Transcription regulation</keyword>
<dbReference type="PRINTS" id="PR00455">
    <property type="entry name" value="HTHTETR"/>
</dbReference>
<dbReference type="Pfam" id="PF00440">
    <property type="entry name" value="TetR_N"/>
    <property type="match status" value="1"/>
</dbReference>
<dbReference type="AlphaFoldDB" id="A0A0D0LWL8"/>
<dbReference type="PANTHER" id="PTHR30055:SF226">
    <property type="entry name" value="HTH-TYPE TRANSCRIPTIONAL REGULATOR PKSA"/>
    <property type="match status" value="1"/>
</dbReference>
<evidence type="ECO:0000256" key="4">
    <source>
        <dbReference type="ARBA" id="ARBA00023163"/>
    </source>
</evidence>
<dbReference type="PROSITE" id="PS50977">
    <property type="entry name" value="HTH_TETR_2"/>
    <property type="match status" value="1"/>
</dbReference>
<keyword evidence="3 5" id="KW-0238">DNA-binding</keyword>
<evidence type="ECO:0000256" key="2">
    <source>
        <dbReference type="ARBA" id="ARBA00023015"/>
    </source>
</evidence>
<dbReference type="OrthoDB" id="3210235at2"/>
<feature type="domain" description="HTH tetR-type" evidence="7">
    <location>
        <begin position="19"/>
        <end position="79"/>
    </location>
</feature>
<evidence type="ECO:0000256" key="6">
    <source>
        <dbReference type="SAM" id="MobiDB-lite"/>
    </source>
</evidence>
<evidence type="ECO:0000256" key="3">
    <source>
        <dbReference type="ARBA" id="ARBA00023125"/>
    </source>
</evidence>
<dbReference type="PROSITE" id="PS01081">
    <property type="entry name" value="HTH_TETR_1"/>
    <property type="match status" value="1"/>
</dbReference>
<dbReference type="Pfam" id="PF08359">
    <property type="entry name" value="TetR_C_4"/>
    <property type="match status" value="1"/>
</dbReference>
<sequence length="253" mass="27717">MPQNATTKPPRAAHSGKSGRRIESLLAVAKEVFAEKGFERATTLEIAQRLGVSEATVFTYFGSKRELCLEVIRRWYDQISEEVERELPQLNGLRAQLAFTVRKHLVNLMGEGAGICALVLSEGRTADAAFGGVIADLKRRYTGPFMHALAAAREAGELRDGLPLRLLRDMVFGSMEHVLWDYVVSGRKPDIEETASQLTDLLWSAFVPADASLHALSRFRAEVGHALRRLDAPPSASPSSPSSPSSKSRKTSS</sequence>
<dbReference type="InterPro" id="IPR001647">
    <property type="entry name" value="HTH_TetR"/>
</dbReference>
<dbReference type="InterPro" id="IPR050109">
    <property type="entry name" value="HTH-type_TetR-like_transc_reg"/>
</dbReference>
<dbReference type="SUPFAM" id="SSF46689">
    <property type="entry name" value="Homeodomain-like"/>
    <property type="match status" value="1"/>
</dbReference>
<evidence type="ECO:0000256" key="5">
    <source>
        <dbReference type="PROSITE-ProRule" id="PRU00335"/>
    </source>
</evidence>
<keyword evidence="1" id="KW-0678">Repressor</keyword>
<comment type="caution">
    <text evidence="8">The sequence shown here is derived from an EMBL/GenBank/DDBJ whole genome shotgun (WGS) entry which is preliminary data.</text>
</comment>
<feature type="compositionally biased region" description="Low complexity" evidence="6">
    <location>
        <begin position="232"/>
        <end position="246"/>
    </location>
</feature>
<organism evidence="8 9">
    <name type="scientific">Variovorax paradoxus</name>
    <dbReference type="NCBI Taxonomy" id="34073"/>
    <lineage>
        <taxon>Bacteria</taxon>
        <taxon>Pseudomonadati</taxon>
        <taxon>Pseudomonadota</taxon>
        <taxon>Betaproteobacteria</taxon>
        <taxon>Burkholderiales</taxon>
        <taxon>Comamonadaceae</taxon>
        <taxon>Variovorax</taxon>
    </lineage>
</organism>
<dbReference type="InterPro" id="IPR023772">
    <property type="entry name" value="DNA-bd_HTH_TetR-type_CS"/>
</dbReference>
<name>A0A0D0LWL8_VARPD</name>